<keyword evidence="4" id="KW-0547">Nucleotide-binding</keyword>
<evidence type="ECO:0000256" key="3">
    <source>
        <dbReference type="ARBA" id="ARBA00022679"/>
    </source>
</evidence>
<keyword evidence="6" id="KW-0067">ATP-binding</keyword>
<evidence type="ECO:0000256" key="2">
    <source>
        <dbReference type="ARBA" id="ARBA00022527"/>
    </source>
</evidence>
<evidence type="ECO:0000256" key="5">
    <source>
        <dbReference type="ARBA" id="ARBA00022777"/>
    </source>
</evidence>
<dbReference type="PROSITE" id="PS50011">
    <property type="entry name" value="PROTEIN_KINASE_DOM"/>
    <property type="match status" value="1"/>
</dbReference>
<keyword evidence="9" id="KW-1185">Reference proteome</keyword>
<evidence type="ECO:0000313" key="9">
    <source>
        <dbReference type="Proteomes" id="UP000001357"/>
    </source>
</evidence>
<dbReference type="GeneID" id="5888316"/>
<dbReference type="InParanoid" id="A9URY1"/>
<dbReference type="KEGG" id="mbr:MONBRDRAFT_14529"/>
<evidence type="ECO:0000256" key="6">
    <source>
        <dbReference type="ARBA" id="ARBA00022840"/>
    </source>
</evidence>
<dbReference type="AlphaFoldDB" id="A9URY1"/>
<dbReference type="InterPro" id="IPR008271">
    <property type="entry name" value="Ser/Thr_kinase_AS"/>
</dbReference>
<feature type="domain" description="Protein kinase" evidence="7">
    <location>
        <begin position="1"/>
        <end position="86"/>
    </location>
</feature>
<dbReference type="Proteomes" id="UP000001357">
    <property type="component" value="Unassembled WGS sequence"/>
</dbReference>
<protein>
    <recommendedName>
        <fullName evidence="1">non-specific serine/threonine protein kinase</fullName>
        <ecNumber evidence="1">2.7.11.1</ecNumber>
    </recommendedName>
</protein>
<dbReference type="PROSITE" id="PS00108">
    <property type="entry name" value="PROTEIN_KINASE_ST"/>
    <property type="match status" value="1"/>
</dbReference>
<keyword evidence="2" id="KW-0723">Serine/threonine-protein kinase</keyword>
<dbReference type="SUPFAM" id="SSF56112">
    <property type="entry name" value="Protein kinase-like (PK-like)"/>
    <property type="match status" value="1"/>
</dbReference>
<dbReference type="Gene3D" id="1.10.510.10">
    <property type="entry name" value="Transferase(Phosphotransferase) domain 1"/>
    <property type="match status" value="1"/>
</dbReference>
<dbReference type="STRING" id="81824.A9URY1"/>
<dbReference type="InterPro" id="IPR000719">
    <property type="entry name" value="Prot_kinase_dom"/>
</dbReference>
<dbReference type="GO" id="GO:0004674">
    <property type="term" value="F:protein serine/threonine kinase activity"/>
    <property type="evidence" value="ECO:0007669"/>
    <property type="project" value="UniProtKB-KW"/>
</dbReference>
<evidence type="ECO:0000256" key="1">
    <source>
        <dbReference type="ARBA" id="ARBA00012513"/>
    </source>
</evidence>
<name>A9URY1_MONBE</name>
<dbReference type="RefSeq" id="XP_001743292.1">
    <property type="nucleotide sequence ID" value="XM_001743240.1"/>
</dbReference>
<dbReference type="GO" id="GO:0005524">
    <property type="term" value="F:ATP binding"/>
    <property type="evidence" value="ECO:0007669"/>
    <property type="project" value="UniProtKB-KW"/>
</dbReference>
<keyword evidence="3" id="KW-0808">Transferase</keyword>
<reference evidence="8 9" key="1">
    <citation type="journal article" date="2008" name="Nature">
        <title>The genome of the choanoflagellate Monosiga brevicollis and the origin of metazoans.</title>
        <authorList>
            <consortium name="JGI Sequencing"/>
            <person name="King N."/>
            <person name="Westbrook M.J."/>
            <person name="Young S.L."/>
            <person name="Kuo A."/>
            <person name="Abedin M."/>
            <person name="Chapman J."/>
            <person name="Fairclough S."/>
            <person name="Hellsten U."/>
            <person name="Isogai Y."/>
            <person name="Letunic I."/>
            <person name="Marr M."/>
            <person name="Pincus D."/>
            <person name="Putnam N."/>
            <person name="Rokas A."/>
            <person name="Wright K.J."/>
            <person name="Zuzow R."/>
            <person name="Dirks W."/>
            <person name="Good M."/>
            <person name="Goodstein D."/>
            <person name="Lemons D."/>
            <person name="Li W."/>
            <person name="Lyons J.B."/>
            <person name="Morris A."/>
            <person name="Nichols S."/>
            <person name="Richter D.J."/>
            <person name="Salamov A."/>
            <person name="Bork P."/>
            <person name="Lim W.A."/>
            <person name="Manning G."/>
            <person name="Miller W.T."/>
            <person name="McGinnis W."/>
            <person name="Shapiro H."/>
            <person name="Tjian R."/>
            <person name="Grigoriev I.V."/>
            <person name="Rokhsar D."/>
        </authorList>
    </citation>
    <scope>NUCLEOTIDE SEQUENCE [LARGE SCALE GENOMIC DNA]</scope>
    <source>
        <strain evidence="9">MX1 / ATCC 50154</strain>
    </source>
</reference>
<proteinExistence type="predicted"/>
<dbReference type="InterPro" id="IPR011009">
    <property type="entry name" value="Kinase-like_dom_sf"/>
</dbReference>
<evidence type="ECO:0000256" key="4">
    <source>
        <dbReference type="ARBA" id="ARBA00022741"/>
    </source>
</evidence>
<dbReference type="EC" id="2.7.11.1" evidence="1"/>
<keyword evidence="5" id="KW-0418">Kinase</keyword>
<organism evidence="8 9">
    <name type="scientific">Monosiga brevicollis</name>
    <name type="common">Choanoflagellate</name>
    <dbReference type="NCBI Taxonomy" id="81824"/>
    <lineage>
        <taxon>Eukaryota</taxon>
        <taxon>Choanoflagellata</taxon>
        <taxon>Craspedida</taxon>
        <taxon>Salpingoecidae</taxon>
        <taxon>Monosiga</taxon>
    </lineage>
</organism>
<dbReference type="EMBL" id="CH991544">
    <property type="protein sequence ID" value="EDQ92006.1"/>
    <property type="molecule type" value="Genomic_DNA"/>
</dbReference>
<dbReference type="Pfam" id="PF00069">
    <property type="entry name" value="Pkinase"/>
    <property type="match status" value="1"/>
</dbReference>
<gene>
    <name evidence="8" type="ORF">MONBRDRAFT_14529</name>
</gene>
<evidence type="ECO:0000313" key="8">
    <source>
        <dbReference type="EMBL" id="EDQ92006.1"/>
    </source>
</evidence>
<dbReference type="PANTHER" id="PTHR44167">
    <property type="entry name" value="OVARIAN-SPECIFIC SERINE/THREONINE-PROTEIN KINASE LOK-RELATED"/>
    <property type="match status" value="1"/>
</dbReference>
<sequence length="86" mass="9900">MIHRDIKPTNFLFRDADNFRLIDFGLVQTVDNSEFCSIAFVNRAGTRGYRPPEVLLRFQLHSTAIDVWAAGTIFLSLLRSVILVRF</sequence>
<accession>A9URY1</accession>
<dbReference type="PANTHER" id="PTHR44167:SF23">
    <property type="entry name" value="CDC7 KINASE, ISOFORM A-RELATED"/>
    <property type="match status" value="1"/>
</dbReference>
<evidence type="ECO:0000259" key="7">
    <source>
        <dbReference type="PROSITE" id="PS50011"/>
    </source>
</evidence>
<dbReference type="eggNOG" id="KOG0659">
    <property type="taxonomic scope" value="Eukaryota"/>
</dbReference>